<dbReference type="Proteomes" id="UP001150907">
    <property type="component" value="Unassembled WGS sequence"/>
</dbReference>
<proteinExistence type="inferred from homology"/>
<dbReference type="AlphaFoldDB" id="A0A9W8B6X6"/>
<dbReference type="GO" id="GO:0005634">
    <property type="term" value="C:nucleus"/>
    <property type="evidence" value="ECO:0007669"/>
    <property type="project" value="UniProtKB-SubCell"/>
</dbReference>
<reference evidence="5" key="1">
    <citation type="submission" date="2022-07" db="EMBL/GenBank/DDBJ databases">
        <title>Phylogenomic reconstructions and comparative analyses of Kickxellomycotina fungi.</title>
        <authorList>
            <person name="Reynolds N.K."/>
            <person name="Stajich J.E."/>
            <person name="Barry K."/>
            <person name="Grigoriev I.V."/>
            <person name="Crous P."/>
            <person name="Smith M.E."/>
        </authorList>
    </citation>
    <scope>NUCLEOTIDE SEQUENCE</scope>
    <source>
        <strain evidence="5">IMI 214461</strain>
    </source>
</reference>
<name>A0A9W8B6X6_9FUNG</name>
<keyword evidence="6" id="KW-1185">Reference proteome</keyword>
<dbReference type="GO" id="GO:0006364">
    <property type="term" value="P:rRNA processing"/>
    <property type="evidence" value="ECO:0007669"/>
    <property type="project" value="UniProtKB-KW"/>
</dbReference>
<dbReference type="Pfam" id="PF05997">
    <property type="entry name" value="Nop52"/>
    <property type="match status" value="1"/>
</dbReference>
<dbReference type="PANTHER" id="PTHR13026:SF0">
    <property type="entry name" value="RIBOSOMAL RNA PROCESSING 1B"/>
    <property type="match status" value="1"/>
</dbReference>
<sequence>MIELTAHELAFGKKLAHVDKEIRDQAVGALSVTLAREGELTYMEMLRHWKALFYCFWLSDKPLVQQELSWELANLTLVCKGGNSVSFVRAFWETVCREWFDIDKHRIDKYLLLVRRMVFFTFRSMQQGGWDHQLVEKYLNVYLDYAAHPTDARVPNSSRTHLADVYVDELVRLVAALLKDEEEPQAEIAKIPVATLLEPFMRFIGTTSIKHLPPKVQESVFENTVIRIAEAEELANAVDSDVDMAGSSEE</sequence>
<organism evidence="5 6">
    <name type="scientific">Coemansia thaxteri</name>
    <dbReference type="NCBI Taxonomy" id="2663907"/>
    <lineage>
        <taxon>Eukaryota</taxon>
        <taxon>Fungi</taxon>
        <taxon>Fungi incertae sedis</taxon>
        <taxon>Zoopagomycota</taxon>
        <taxon>Kickxellomycotina</taxon>
        <taxon>Kickxellomycetes</taxon>
        <taxon>Kickxellales</taxon>
        <taxon>Kickxellaceae</taxon>
        <taxon>Coemansia</taxon>
    </lineage>
</organism>
<evidence type="ECO:0000256" key="2">
    <source>
        <dbReference type="ARBA" id="ARBA00006374"/>
    </source>
</evidence>
<evidence type="ECO:0000256" key="3">
    <source>
        <dbReference type="ARBA" id="ARBA00022552"/>
    </source>
</evidence>
<comment type="similarity">
    <text evidence="2">Belongs to the RRP1 family.</text>
</comment>
<keyword evidence="4" id="KW-0539">Nucleus</keyword>
<protein>
    <submittedName>
        <fullName evidence="5">Uncharacterized protein</fullName>
    </submittedName>
</protein>
<dbReference type="InterPro" id="IPR010301">
    <property type="entry name" value="RRP1"/>
</dbReference>
<dbReference type="OrthoDB" id="74910at2759"/>
<dbReference type="EMBL" id="JANBQF010001352">
    <property type="protein sequence ID" value="KAJ1997422.1"/>
    <property type="molecule type" value="Genomic_DNA"/>
</dbReference>
<evidence type="ECO:0000256" key="4">
    <source>
        <dbReference type="ARBA" id="ARBA00023242"/>
    </source>
</evidence>
<keyword evidence="3" id="KW-0698">rRNA processing</keyword>
<evidence type="ECO:0000313" key="6">
    <source>
        <dbReference type="Proteomes" id="UP001150907"/>
    </source>
</evidence>
<evidence type="ECO:0000313" key="5">
    <source>
        <dbReference type="EMBL" id="KAJ1997422.1"/>
    </source>
</evidence>
<evidence type="ECO:0000256" key="1">
    <source>
        <dbReference type="ARBA" id="ARBA00004123"/>
    </source>
</evidence>
<dbReference type="GO" id="GO:0030688">
    <property type="term" value="C:preribosome, small subunit precursor"/>
    <property type="evidence" value="ECO:0007669"/>
    <property type="project" value="InterPro"/>
</dbReference>
<comment type="subcellular location">
    <subcellularLocation>
        <location evidence="1">Nucleus</location>
    </subcellularLocation>
</comment>
<feature type="non-terminal residue" evidence="5">
    <location>
        <position position="250"/>
    </location>
</feature>
<gene>
    <name evidence="5" type="ORF">H4R26_005836</name>
</gene>
<comment type="caution">
    <text evidence="5">The sequence shown here is derived from an EMBL/GenBank/DDBJ whole genome shotgun (WGS) entry which is preliminary data.</text>
</comment>
<accession>A0A9W8B6X6</accession>
<dbReference type="PANTHER" id="PTHR13026">
    <property type="entry name" value="NNP-1 PROTEIN NOVEL NUCLEAR PROTEIN 1 NOP52"/>
    <property type="match status" value="1"/>
</dbReference>